<dbReference type="SUPFAM" id="SSF56176">
    <property type="entry name" value="FAD-binding/transporter-associated domain-like"/>
    <property type="match status" value="1"/>
</dbReference>
<dbReference type="EMBL" id="JAFMYU010000008">
    <property type="protein sequence ID" value="MBO0931803.1"/>
    <property type="molecule type" value="Genomic_DNA"/>
</dbReference>
<evidence type="ECO:0000259" key="2">
    <source>
        <dbReference type="PROSITE" id="PS51387"/>
    </source>
</evidence>
<dbReference type="InterPro" id="IPR007173">
    <property type="entry name" value="ALO_C"/>
</dbReference>
<accession>A0A939G8M0</accession>
<feature type="domain" description="FAD-binding PCMH-type" evidence="2">
    <location>
        <begin position="9"/>
        <end position="203"/>
    </location>
</feature>
<evidence type="ECO:0000256" key="1">
    <source>
        <dbReference type="ARBA" id="ARBA00023002"/>
    </source>
</evidence>
<protein>
    <submittedName>
        <fullName evidence="3">FAD-binding protein</fullName>
    </submittedName>
</protein>
<dbReference type="Gene3D" id="1.10.45.10">
    <property type="entry name" value="Vanillyl-alcohol Oxidase, Chain A, domain 4"/>
    <property type="match status" value="1"/>
</dbReference>
<sequence length="559" mass="62082">MLPADLQALYDTKNKLYHPHTEEQVGALVRYAAANHLQVRVRGAAQSVDESVFTDGFPDDDTAVGPNINLQLDQLRSASFDDERLEVTVGAGWNLAYDPFDPSAVSTATNGLFQLLATKGWVLPNVPAVAHQTIAGFMATGSEGCSVTHSFGDQVCAIRLVDGTGQATTFRRCADLDDPFYAVGVSLGLLGVVVSVTLACLPGFTVDGYQSVNIVGTEITTTQDTAPYAFGATIDPEKPTLESLLRTTSHMRLLWWPYSELQWLITWQAHPMTRADEPFVGQGPNPYDPPFPAITLPGMPLSAPPKAPKAPIMPITPTPITTRLPAEMMASLCFWLINNWPNWYKQLTLNLFSEAPSSPFWSDIEQAIEANFPAIYKSLMSLYFSPEKPEQHFWDVWWEALAMDTFEFSTKIFNLNYTELWVPLDQAQQVIALMDTHYKTGGYAATEAYTVEISGARQSPFWLSPGYQTDTVRLNIMHFADSADTSAAYFTQFWALLQANKIPFRPHWGKMLPPAADPATGAAYLSQQYPKLDHFKALRSKMDPGNVFLTSYWREHIAI</sequence>
<dbReference type="Gene3D" id="3.30.465.10">
    <property type="match status" value="1"/>
</dbReference>
<dbReference type="Proteomes" id="UP000664795">
    <property type="component" value="Unassembled WGS sequence"/>
</dbReference>
<name>A0A939G8M0_9BACT</name>
<dbReference type="GO" id="GO:0071949">
    <property type="term" value="F:FAD binding"/>
    <property type="evidence" value="ECO:0007669"/>
    <property type="project" value="InterPro"/>
</dbReference>
<evidence type="ECO:0000313" key="3">
    <source>
        <dbReference type="EMBL" id="MBO0931803.1"/>
    </source>
</evidence>
<gene>
    <name evidence="3" type="ORF">J2I48_12410</name>
</gene>
<dbReference type="InterPro" id="IPR016169">
    <property type="entry name" value="FAD-bd_PCMH_sub2"/>
</dbReference>
<dbReference type="PANTHER" id="PTHR43762">
    <property type="entry name" value="L-GULONOLACTONE OXIDASE"/>
    <property type="match status" value="1"/>
</dbReference>
<dbReference type="InterPro" id="IPR016166">
    <property type="entry name" value="FAD-bd_PCMH"/>
</dbReference>
<dbReference type="InterPro" id="IPR016171">
    <property type="entry name" value="Vanillyl_alc_oxidase_C-sub2"/>
</dbReference>
<dbReference type="PROSITE" id="PS51387">
    <property type="entry name" value="FAD_PCMH"/>
    <property type="match status" value="1"/>
</dbReference>
<dbReference type="GO" id="GO:0016020">
    <property type="term" value="C:membrane"/>
    <property type="evidence" value="ECO:0007669"/>
    <property type="project" value="InterPro"/>
</dbReference>
<dbReference type="Pfam" id="PF04030">
    <property type="entry name" value="ALO"/>
    <property type="match status" value="1"/>
</dbReference>
<dbReference type="RefSeq" id="WP_207335764.1">
    <property type="nucleotide sequence ID" value="NZ_JAFMYU010000008.1"/>
</dbReference>
<dbReference type="AlphaFoldDB" id="A0A939G8M0"/>
<dbReference type="Gene3D" id="3.30.70.2520">
    <property type="match status" value="1"/>
</dbReference>
<reference evidence="3 4" key="1">
    <citation type="submission" date="2021-03" db="EMBL/GenBank/DDBJ databases">
        <title>Fibrella sp. HMF5036 genome sequencing and assembly.</title>
        <authorList>
            <person name="Kang H."/>
            <person name="Kim H."/>
            <person name="Bae S."/>
            <person name="Joh K."/>
        </authorList>
    </citation>
    <scope>NUCLEOTIDE SEQUENCE [LARGE SCALE GENOMIC DNA]</scope>
    <source>
        <strain evidence="3 4">HMF5036</strain>
    </source>
</reference>
<dbReference type="PANTHER" id="PTHR43762:SF1">
    <property type="entry name" value="D-ARABINONO-1,4-LACTONE OXIDASE"/>
    <property type="match status" value="1"/>
</dbReference>
<keyword evidence="1" id="KW-0560">Oxidoreductase</keyword>
<dbReference type="GO" id="GO:0003885">
    <property type="term" value="F:D-arabinono-1,4-lactone oxidase activity"/>
    <property type="evidence" value="ECO:0007669"/>
    <property type="project" value="InterPro"/>
</dbReference>
<keyword evidence="4" id="KW-1185">Reference proteome</keyword>
<comment type="caution">
    <text evidence="3">The sequence shown here is derived from an EMBL/GenBank/DDBJ whole genome shotgun (WGS) entry which is preliminary data.</text>
</comment>
<organism evidence="3 4">
    <name type="scientific">Fibrella aquatilis</name>
    <dbReference type="NCBI Taxonomy" id="2817059"/>
    <lineage>
        <taxon>Bacteria</taxon>
        <taxon>Pseudomonadati</taxon>
        <taxon>Bacteroidota</taxon>
        <taxon>Cytophagia</taxon>
        <taxon>Cytophagales</taxon>
        <taxon>Spirosomataceae</taxon>
        <taxon>Fibrella</taxon>
    </lineage>
</organism>
<evidence type="ECO:0000313" key="4">
    <source>
        <dbReference type="Proteomes" id="UP000664795"/>
    </source>
</evidence>
<proteinExistence type="predicted"/>
<dbReference type="InterPro" id="IPR010031">
    <property type="entry name" value="FAD_lactone_oxidase-like"/>
</dbReference>
<dbReference type="InterPro" id="IPR036318">
    <property type="entry name" value="FAD-bd_PCMH-like_sf"/>
</dbReference>